<keyword evidence="2" id="KW-1185">Reference proteome</keyword>
<name>I1D2Y5_9PSEU</name>
<gene>
    <name evidence="1" type="ORF">SacglDRAFT_02416</name>
</gene>
<dbReference type="Proteomes" id="UP000005087">
    <property type="component" value="Chromosome"/>
</dbReference>
<proteinExistence type="predicted"/>
<dbReference type="STRING" id="928724.SacglDRAFT_02416"/>
<accession>I1D2Y5</accession>
<evidence type="ECO:0000313" key="1">
    <source>
        <dbReference type="EMBL" id="EIE99309.1"/>
    </source>
</evidence>
<reference evidence="1 2" key="1">
    <citation type="submission" date="2011-09" db="EMBL/GenBank/DDBJ databases">
        <authorList>
            <consortium name="US DOE Joint Genome Institute (JGI-PGF)"/>
            <person name="Lucas S."/>
            <person name="Han J."/>
            <person name="Lapidus A."/>
            <person name="Cheng J.-F."/>
            <person name="Goodwin L."/>
            <person name="Pitluck S."/>
            <person name="Peters L."/>
            <person name="Land M.L."/>
            <person name="Hauser L."/>
            <person name="Brambilla E."/>
            <person name="Klenk H.-P."/>
            <person name="Woyke T.J."/>
        </authorList>
    </citation>
    <scope>NUCLEOTIDE SEQUENCE [LARGE SCALE GENOMIC DNA]</scope>
    <source>
        <strain evidence="1 2">K62</strain>
    </source>
</reference>
<protein>
    <submittedName>
        <fullName evidence="1">Uncharacterized protein</fullName>
    </submittedName>
</protein>
<dbReference type="HOGENOM" id="CLU_051323_0_0_11"/>
<dbReference type="EMBL" id="CM001484">
    <property type="protein sequence ID" value="EIE99309.1"/>
    <property type="molecule type" value="Genomic_DNA"/>
</dbReference>
<reference evidence="2" key="2">
    <citation type="submission" date="2012-01" db="EMBL/GenBank/DDBJ databases">
        <title>Noncontiguous Finished sequence of chromosome of Saccharomonospora glauca K62.</title>
        <authorList>
            <consortium name="US DOE Joint Genome Institute"/>
            <person name="Lucas S."/>
            <person name="Han J."/>
            <person name="Lapidus A."/>
            <person name="Cheng J.-F."/>
            <person name="Goodwin L."/>
            <person name="Pitluck S."/>
            <person name="Peters L."/>
            <person name="Mikhailova N."/>
            <person name="Held B."/>
            <person name="Detter J.C."/>
            <person name="Han C."/>
            <person name="Tapia R."/>
            <person name="Land M."/>
            <person name="Hauser L."/>
            <person name="Kyrpides N."/>
            <person name="Ivanova N."/>
            <person name="Pagani I."/>
            <person name="Brambilla E.-M."/>
            <person name="Klenk H.-P."/>
            <person name="Woyke T."/>
        </authorList>
    </citation>
    <scope>NUCLEOTIDE SEQUENCE [LARGE SCALE GENOMIC DNA]</scope>
    <source>
        <strain evidence="2">K62</strain>
    </source>
</reference>
<evidence type="ECO:0000313" key="2">
    <source>
        <dbReference type="Proteomes" id="UP000005087"/>
    </source>
</evidence>
<dbReference type="AlphaFoldDB" id="I1D2Y5"/>
<dbReference type="eggNOG" id="ENOG5032WU7">
    <property type="taxonomic scope" value="Bacteria"/>
</dbReference>
<sequence>MFVDPTTDRSSSHWRFADVEHGTSGGAADEFELATLIALVSAEPAVKGMWRARQVPFSSPDDHEGRWVYLVEVDGTELTIDPATMSTALERSPVEVATTGGGVSPYQRMIRAYGELVWAATPEPVLTVARTFDGVHDDGSPFFAPDHPRIDDAGERARLLAYLRSAPTIVTTTATARDVAAPERGAVVPLNFRTDGVWIWPDTIEYYLEQHRYAPDSRLLAHIGEGKDKAPPLDGVAIHRATAALFRKEG</sequence>
<organism evidence="1 2">
    <name type="scientific">Saccharomonospora glauca K62</name>
    <dbReference type="NCBI Taxonomy" id="928724"/>
    <lineage>
        <taxon>Bacteria</taxon>
        <taxon>Bacillati</taxon>
        <taxon>Actinomycetota</taxon>
        <taxon>Actinomycetes</taxon>
        <taxon>Pseudonocardiales</taxon>
        <taxon>Pseudonocardiaceae</taxon>
        <taxon>Saccharomonospora</taxon>
    </lineage>
</organism>